<evidence type="ECO:0000256" key="1">
    <source>
        <dbReference type="ARBA" id="ARBA00004651"/>
    </source>
</evidence>
<evidence type="ECO:0000256" key="6">
    <source>
        <dbReference type="SAM" id="Phobius"/>
    </source>
</evidence>
<dbReference type="Proteomes" id="UP000285201">
    <property type="component" value="Unassembled WGS sequence"/>
</dbReference>
<dbReference type="AlphaFoldDB" id="A0A415MA01"/>
<feature type="transmembrane region" description="Helical" evidence="6">
    <location>
        <begin position="431"/>
        <end position="451"/>
    </location>
</feature>
<reference evidence="10 11" key="1">
    <citation type="submission" date="2018-08" db="EMBL/GenBank/DDBJ databases">
        <title>A genome reference for cultivated species of the human gut microbiota.</title>
        <authorList>
            <person name="Zou Y."/>
            <person name="Xue W."/>
            <person name="Luo G."/>
        </authorList>
    </citation>
    <scope>NUCLEOTIDE SEQUENCE [LARGE SCALE GENOMIC DNA]</scope>
    <source>
        <strain evidence="9 11">AF36-7BH</strain>
        <strain evidence="8 10">AM32-2AC</strain>
        <strain evidence="7 12">AM37-3BH</strain>
    </source>
</reference>
<protein>
    <submittedName>
        <fullName evidence="9">Polysaccharide biosynthesis protein</fullName>
    </submittedName>
</protein>
<feature type="transmembrane region" description="Helical" evidence="6">
    <location>
        <begin position="297"/>
        <end position="323"/>
    </location>
</feature>
<keyword evidence="3 6" id="KW-0812">Transmembrane</keyword>
<dbReference type="GO" id="GO:0005886">
    <property type="term" value="C:plasma membrane"/>
    <property type="evidence" value="ECO:0007669"/>
    <property type="project" value="UniProtKB-SubCell"/>
</dbReference>
<evidence type="ECO:0000313" key="11">
    <source>
        <dbReference type="Proteomes" id="UP000285201"/>
    </source>
</evidence>
<evidence type="ECO:0000256" key="4">
    <source>
        <dbReference type="ARBA" id="ARBA00022989"/>
    </source>
</evidence>
<keyword evidence="4 6" id="KW-1133">Transmembrane helix</keyword>
<feature type="transmembrane region" description="Helical" evidence="6">
    <location>
        <begin position="498"/>
        <end position="518"/>
    </location>
</feature>
<dbReference type="EMBL" id="QROY01000008">
    <property type="protein sequence ID" value="RHL67048.1"/>
    <property type="molecule type" value="Genomic_DNA"/>
</dbReference>
<evidence type="ECO:0000313" key="12">
    <source>
        <dbReference type="Proteomes" id="UP000285844"/>
    </source>
</evidence>
<dbReference type="PANTHER" id="PTHR30250:SF21">
    <property type="entry name" value="LIPID II FLIPPASE MURJ"/>
    <property type="match status" value="1"/>
</dbReference>
<sequence length="525" mass="56813">MNMSESNKRNFIVHGSILAIAGILVRIIGMLYRIPVVNIIGSEGNGIYGAAFNIYNIMLVLSSYGLPMAVSKLVSARFTKKRYKSAAKVLRCSLMVAVCTGGIAALLVFFGASFIENVIYGGGLPGLAVPLRILAPTIFLVAILGVIRGFFQGQSTMIPTAVSQILEQIVNAIVSIAAGYGMMKAFASLPDVAAYGAAGSTLGTAMGALTAVLFMGFLYAVYTPTFNRLKRKDRHTENQSTGQICKIIIYTMIPIILGQTFYQISALIDDVMFSNIMVGRDITKSISMDLGNFSSSYSLLIGIPQGVASAMSASMLPSVVASFTDRDYDSIYDKITKTLKTNMFIAVPSFVGLFVIGQPIIKLLFSRYNSAQGGMMLKIGAIAVVFYTLSTVTSTALQGIDRVNVPMIHSSISLAVHIVLVFVLLKFSALGIYAVVIGNATFPILIFILNLRTLYQEIDYTMPYISVFAKPGISALIMGVFTWLSYKGMYTLTSSNVLALVIAFMVALITYFGPYYALTKMRVFE</sequence>
<proteinExistence type="predicted"/>
<evidence type="ECO:0000313" key="10">
    <source>
        <dbReference type="Proteomes" id="UP000284794"/>
    </source>
</evidence>
<evidence type="ECO:0000313" key="9">
    <source>
        <dbReference type="EMBL" id="RHL67048.1"/>
    </source>
</evidence>
<dbReference type="InterPro" id="IPR050833">
    <property type="entry name" value="Poly_Biosynth_Transport"/>
</dbReference>
<dbReference type="EMBL" id="QSHM01000006">
    <property type="protein sequence ID" value="RHC13463.1"/>
    <property type="molecule type" value="Genomic_DNA"/>
</dbReference>
<feature type="transmembrane region" description="Helical" evidence="6">
    <location>
        <begin position="94"/>
        <end position="115"/>
    </location>
</feature>
<feature type="transmembrane region" description="Helical" evidence="6">
    <location>
        <begin position="463"/>
        <end position="486"/>
    </location>
</feature>
<organism evidence="9 11">
    <name type="scientific">Lachnospira eligens</name>
    <dbReference type="NCBI Taxonomy" id="39485"/>
    <lineage>
        <taxon>Bacteria</taxon>
        <taxon>Bacillati</taxon>
        <taxon>Bacillota</taxon>
        <taxon>Clostridia</taxon>
        <taxon>Lachnospirales</taxon>
        <taxon>Lachnospiraceae</taxon>
        <taxon>Lachnospira</taxon>
    </lineage>
</organism>
<feature type="transmembrane region" description="Helical" evidence="6">
    <location>
        <begin position="12"/>
        <end position="34"/>
    </location>
</feature>
<feature type="transmembrane region" description="Helical" evidence="6">
    <location>
        <begin position="407"/>
        <end position="425"/>
    </location>
</feature>
<dbReference type="Pfam" id="PF01943">
    <property type="entry name" value="Polysacc_synt"/>
    <property type="match status" value="1"/>
</dbReference>
<keyword evidence="2" id="KW-1003">Cell membrane</keyword>
<feature type="transmembrane region" description="Helical" evidence="6">
    <location>
        <begin position="168"/>
        <end position="187"/>
    </location>
</feature>
<dbReference type="InterPro" id="IPR002797">
    <property type="entry name" value="Polysacc_synth"/>
</dbReference>
<comment type="caution">
    <text evidence="9">The sequence shown here is derived from an EMBL/GenBank/DDBJ whole genome shotgun (WGS) entry which is preliminary data.</text>
</comment>
<dbReference type="PANTHER" id="PTHR30250">
    <property type="entry name" value="PST FAMILY PREDICTED COLANIC ACID TRANSPORTER"/>
    <property type="match status" value="1"/>
</dbReference>
<name>A0A415MA01_9FIRM</name>
<dbReference type="InterPro" id="IPR024923">
    <property type="entry name" value="PG_synth_SpoVB"/>
</dbReference>
<evidence type="ECO:0000313" key="7">
    <source>
        <dbReference type="EMBL" id="RHC13463.1"/>
    </source>
</evidence>
<feature type="transmembrane region" description="Helical" evidence="6">
    <location>
        <begin position="193"/>
        <end position="222"/>
    </location>
</feature>
<evidence type="ECO:0000313" key="8">
    <source>
        <dbReference type="EMBL" id="RHD09047.1"/>
    </source>
</evidence>
<dbReference type="CDD" id="cd13124">
    <property type="entry name" value="MATE_SpoVB_like"/>
    <property type="match status" value="1"/>
</dbReference>
<dbReference type="Proteomes" id="UP000285844">
    <property type="component" value="Unassembled WGS sequence"/>
</dbReference>
<evidence type="ECO:0000256" key="5">
    <source>
        <dbReference type="ARBA" id="ARBA00023136"/>
    </source>
</evidence>
<feature type="transmembrane region" description="Helical" evidence="6">
    <location>
        <begin position="127"/>
        <end position="147"/>
    </location>
</feature>
<dbReference type="EMBL" id="QSIS01000006">
    <property type="protein sequence ID" value="RHD09047.1"/>
    <property type="molecule type" value="Genomic_DNA"/>
</dbReference>
<feature type="transmembrane region" description="Helical" evidence="6">
    <location>
        <begin position="377"/>
        <end position="400"/>
    </location>
</feature>
<evidence type="ECO:0000256" key="3">
    <source>
        <dbReference type="ARBA" id="ARBA00022692"/>
    </source>
</evidence>
<feature type="transmembrane region" description="Helical" evidence="6">
    <location>
        <begin position="344"/>
        <end position="365"/>
    </location>
</feature>
<keyword evidence="5 6" id="KW-0472">Membrane</keyword>
<accession>A0A415MA01</accession>
<feature type="transmembrane region" description="Helical" evidence="6">
    <location>
        <begin position="54"/>
        <end position="74"/>
    </location>
</feature>
<feature type="transmembrane region" description="Helical" evidence="6">
    <location>
        <begin position="243"/>
        <end position="264"/>
    </location>
</feature>
<dbReference type="PIRSF" id="PIRSF038958">
    <property type="entry name" value="PG_synth_SpoVB"/>
    <property type="match status" value="1"/>
</dbReference>
<gene>
    <name evidence="9" type="ORF">DW007_09995</name>
    <name evidence="8" type="ORF">DW811_06055</name>
    <name evidence="7" type="ORF">DW858_07225</name>
</gene>
<dbReference type="Proteomes" id="UP000284794">
    <property type="component" value="Unassembled WGS sequence"/>
</dbReference>
<comment type="subcellular location">
    <subcellularLocation>
        <location evidence="1">Cell membrane</location>
        <topology evidence="1">Multi-pass membrane protein</topology>
    </subcellularLocation>
</comment>
<evidence type="ECO:0000256" key="2">
    <source>
        <dbReference type="ARBA" id="ARBA00022475"/>
    </source>
</evidence>